<keyword evidence="3" id="KW-0812">Transmembrane</keyword>
<dbReference type="InterPro" id="IPR005754">
    <property type="entry name" value="Sortase"/>
</dbReference>
<dbReference type="Pfam" id="PF04203">
    <property type="entry name" value="Sortase"/>
    <property type="match status" value="1"/>
</dbReference>
<dbReference type="NCBIfam" id="TIGR01076">
    <property type="entry name" value="sortase_fam"/>
    <property type="match status" value="1"/>
</dbReference>
<keyword evidence="3" id="KW-0472">Membrane</keyword>
<dbReference type="Proteomes" id="UP000183190">
    <property type="component" value="Unassembled WGS sequence"/>
</dbReference>
<keyword evidence="3" id="KW-1133">Transmembrane helix</keyword>
<evidence type="ECO:0000256" key="3">
    <source>
        <dbReference type="SAM" id="Phobius"/>
    </source>
</evidence>
<dbReference type="SUPFAM" id="SSF63817">
    <property type="entry name" value="Sortase"/>
    <property type="match status" value="1"/>
</dbReference>
<dbReference type="NCBIfam" id="NF033745">
    <property type="entry name" value="class_C_sortase"/>
    <property type="match status" value="1"/>
</dbReference>
<feature type="active site" description="Acyl-thioester intermediate" evidence="2">
    <location>
        <position position="207"/>
    </location>
</feature>
<dbReference type="GO" id="GO:0016787">
    <property type="term" value="F:hydrolase activity"/>
    <property type="evidence" value="ECO:0007669"/>
    <property type="project" value="UniProtKB-KW"/>
</dbReference>
<keyword evidence="1" id="KW-0378">Hydrolase</keyword>
<gene>
    <name evidence="4" type="ORF">SAMN02910265_01282</name>
</gene>
<sequence>MKRIIIRSLPFAALFIGIFLLLYPTVSEYINALHQSKAIQAYNEITDSMSSEERDKIFEAAREYNRRVASAENPIISPETISGYYNTLDITGTGIMGYLTIEKIKVELPIYHSVDDNVLQVAVGHLPGTSLPIGGAGTHSVMSGHRGLPSARLFTDLDKMELGDVFYITVLSEVFTYQVDQIKTVKPYEIDDLKIDPDKDYCTLFTCTPYGINSHRLLVRGERIETKEEYKVYVANDVLIISPIIVAPIIAAPILLVLLILLMVKGEKKQKNSNNKTSENK</sequence>
<reference evidence="4 5" key="1">
    <citation type="submission" date="2016-10" db="EMBL/GenBank/DDBJ databases">
        <authorList>
            <person name="de Groot N.N."/>
        </authorList>
    </citation>
    <scope>NUCLEOTIDE SEQUENCE [LARGE SCALE GENOMIC DNA]</scope>
    <source>
        <strain evidence="4 5">YAD2003</strain>
    </source>
</reference>
<evidence type="ECO:0000256" key="1">
    <source>
        <dbReference type="ARBA" id="ARBA00022801"/>
    </source>
</evidence>
<name>A0A1H6J262_RUMFL</name>
<dbReference type="Gene3D" id="2.40.260.10">
    <property type="entry name" value="Sortase"/>
    <property type="match status" value="1"/>
</dbReference>
<dbReference type="EMBL" id="FNWV01000003">
    <property type="protein sequence ID" value="SEH52842.1"/>
    <property type="molecule type" value="Genomic_DNA"/>
</dbReference>
<protein>
    <submittedName>
        <fullName evidence="4">Sortase A</fullName>
    </submittedName>
</protein>
<dbReference type="InterPro" id="IPR023365">
    <property type="entry name" value="Sortase_dom-sf"/>
</dbReference>
<accession>A0A1H6J262</accession>
<evidence type="ECO:0000313" key="4">
    <source>
        <dbReference type="EMBL" id="SEH52842.1"/>
    </source>
</evidence>
<proteinExistence type="predicted"/>
<organism evidence="4 5">
    <name type="scientific">Ruminococcus flavefaciens</name>
    <dbReference type="NCBI Taxonomy" id="1265"/>
    <lineage>
        <taxon>Bacteria</taxon>
        <taxon>Bacillati</taxon>
        <taxon>Bacillota</taxon>
        <taxon>Clostridia</taxon>
        <taxon>Eubacteriales</taxon>
        <taxon>Oscillospiraceae</taxon>
        <taxon>Ruminococcus</taxon>
    </lineage>
</organism>
<feature type="active site" description="Proton donor/acceptor" evidence="2">
    <location>
        <position position="145"/>
    </location>
</feature>
<dbReference type="CDD" id="cd05827">
    <property type="entry name" value="Sortase_C"/>
    <property type="match status" value="1"/>
</dbReference>
<dbReference type="RefSeq" id="WP_074715550.1">
    <property type="nucleotide sequence ID" value="NZ_FNWV01000003.1"/>
</dbReference>
<evidence type="ECO:0000313" key="5">
    <source>
        <dbReference type="Proteomes" id="UP000183190"/>
    </source>
</evidence>
<dbReference type="InterPro" id="IPR042002">
    <property type="entry name" value="Sortase_C"/>
</dbReference>
<evidence type="ECO:0000256" key="2">
    <source>
        <dbReference type="PIRSR" id="PIRSR605754-1"/>
    </source>
</evidence>
<feature type="transmembrane region" description="Helical" evidence="3">
    <location>
        <begin position="238"/>
        <end position="264"/>
    </location>
</feature>
<dbReference type="AlphaFoldDB" id="A0A1H6J262"/>
<dbReference type="OrthoDB" id="1648028at2"/>